<evidence type="ECO:0000313" key="3">
    <source>
        <dbReference type="Proteomes" id="UP000011531"/>
    </source>
</evidence>
<name>L9WRN7_9EURY</name>
<keyword evidence="1" id="KW-1133">Transmembrane helix</keyword>
<organism evidence="2 3">
    <name type="scientific">Natronococcus jeotgali DSM 18795</name>
    <dbReference type="NCBI Taxonomy" id="1227498"/>
    <lineage>
        <taxon>Archaea</taxon>
        <taxon>Methanobacteriati</taxon>
        <taxon>Methanobacteriota</taxon>
        <taxon>Stenosarchaea group</taxon>
        <taxon>Halobacteria</taxon>
        <taxon>Halobacteriales</taxon>
        <taxon>Natrialbaceae</taxon>
        <taxon>Natronococcus</taxon>
    </lineage>
</organism>
<reference evidence="2 3" key="1">
    <citation type="journal article" date="2014" name="PLoS Genet.">
        <title>Phylogenetically driven sequencing of extremely halophilic archaea reveals strategies for static and dynamic osmo-response.</title>
        <authorList>
            <person name="Becker E.A."/>
            <person name="Seitzer P.M."/>
            <person name="Tritt A."/>
            <person name="Larsen D."/>
            <person name="Krusor M."/>
            <person name="Yao A.I."/>
            <person name="Wu D."/>
            <person name="Madern D."/>
            <person name="Eisen J.A."/>
            <person name="Darling A.E."/>
            <person name="Facciotti M.T."/>
        </authorList>
    </citation>
    <scope>NUCLEOTIDE SEQUENCE [LARGE SCALE GENOMIC DNA]</scope>
    <source>
        <strain evidence="2 3">DSM 18795</strain>
    </source>
</reference>
<dbReference type="AlphaFoldDB" id="L9WRN7"/>
<proteinExistence type="predicted"/>
<feature type="transmembrane region" description="Helical" evidence="1">
    <location>
        <begin position="20"/>
        <end position="40"/>
    </location>
</feature>
<gene>
    <name evidence="2" type="ORF">C492_19766</name>
</gene>
<comment type="caution">
    <text evidence="2">The sequence shown here is derived from an EMBL/GenBank/DDBJ whole genome shotgun (WGS) entry which is preliminary data.</text>
</comment>
<dbReference type="RefSeq" id="WP_008426653.1">
    <property type="nucleotide sequence ID" value="NZ_AOIA01000159.1"/>
</dbReference>
<sequence length="41" mass="4558">MNELTAVVLETETALPMDLVGWGVLLVSLAVTIAWMTHLYR</sequence>
<evidence type="ECO:0000256" key="1">
    <source>
        <dbReference type="SAM" id="Phobius"/>
    </source>
</evidence>
<keyword evidence="1" id="KW-0812">Transmembrane</keyword>
<dbReference type="Proteomes" id="UP000011531">
    <property type="component" value="Unassembled WGS sequence"/>
</dbReference>
<dbReference type="EMBL" id="AOIA01000159">
    <property type="protein sequence ID" value="ELY52135.1"/>
    <property type="molecule type" value="Genomic_DNA"/>
</dbReference>
<keyword evidence="3" id="KW-1185">Reference proteome</keyword>
<protein>
    <submittedName>
        <fullName evidence="2">Uncharacterized protein</fullName>
    </submittedName>
</protein>
<evidence type="ECO:0000313" key="2">
    <source>
        <dbReference type="EMBL" id="ELY52135.1"/>
    </source>
</evidence>
<keyword evidence="1" id="KW-0472">Membrane</keyword>
<accession>L9WRN7</accession>